<proteinExistence type="inferred from homology"/>
<dbReference type="EC" id="2.1.2.1" evidence="11"/>
<dbReference type="NCBIfam" id="NF000586">
    <property type="entry name" value="PRK00011.1"/>
    <property type="match status" value="1"/>
</dbReference>
<evidence type="ECO:0000313" key="14">
    <source>
        <dbReference type="EMBL" id="RGB76532.1"/>
    </source>
</evidence>
<feature type="binding site" evidence="11">
    <location>
        <position position="242"/>
    </location>
    <ligand>
        <name>(6S)-5,6,7,8-tetrahydrofolate</name>
        <dbReference type="ChEBI" id="CHEBI:57453"/>
    </ligand>
</feature>
<dbReference type="SUPFAM" id="SSF53383">
    <property type="entry name" value="PLP-dependent transferases"/>
    <property type="match status" value="1"/>
</dbReference>
<feature type="binding site" evidence="11">
    <location>
        <position position="119"/>
    </location>
    <ligand>
        <name>(6S)-5,6,7,8-tetrahydrofolate</name>
        <dbReference type="ChEBI" id="CHEBI:57453"/>
    </ligand>
</feature>
<dbReference type="GO" id="GO:0035999">
    <property type="term" value="P:tetrahydrofolate interconversion"/>
    <property type="evidence" value="ECO:0007669"/>
    <property type="project" value="UniProtKB-UniRule"/>
</dbReference>
<comment type="subunit">
    <text evidence="4 11">Homodimer.</text>
</comment>
<comment type="pathway">
    <text evidence="11">Amino-acid biosynthesis; glycine biosynthesis; glycine from L-serine: step 1/1.</text>
</comment>
<evidence type="ECO:0000256" key="1">
    <source>
        <dbReference type="ARBA" id="ARBA00001933"/>
    </source>
</evidence>
<dbReference type="PANTHER" id="PTHR11680">
    <property type="entry name" value="SERINE HYDROXYMETHYLTRANSFERASE"/>
    <property type="match status" value="1"/>
</dbReference>
<keyword evidence="9 11" id="KW-0663">Pyridoxal phosphate</keyword>
<evidence type="ECO:0000256" key="11">
    <source>
        <dbReference type="HAMAP-Rule" id="MF_00051"/>
    </source>
</evidence>
<feature type="binding site" evidence="11">
    <location>
        <begin position="123"/>
        <end position="125"/>
    </location>
    <ligand>
        <name>(6S)-5,6,7,8-tetrahydrofolate</name>
        <dbReference type="ChEBI" id="CHEBI:57453"/>
    </ligand>
</feature>
<evidence type="ECO:0000256" key="9">
    <source>
        <dbReference type="ARBA" id="ARBA00022898"/>
    </source>
</evidence>
<dbReference type="Gene3D" id="3.40.640.10">
    <property type="entry name" value="Type I PLP-dependent aspartate aminotransferase-like (Major domain)"/>
    <property type="match status" value="1"/>
</dbReference>
<evidence type="ECO:0000256" key="7">
    <source>
        <dbReference type="ARBA" id="ARBA00022605"/>
    </source>
</evidence>
<comment type="pathway">
    <text evidence="11">One-carbon metabolism; tetrahydrofolate interconversion.</text>
</comment>
<organism evidence="14 15">
    <name type="scientific">Anaerococcus nagyae</name>
    <dbReference type="NCBI Taxonomy" id="1755241"/>
    <lineage>
        <taxon>Bacteria</taxon>
        <taxon>Bacillati</taxon>
        <taxon>Bacillota</taxon>
        <taxon>Tissierellia</taxon>
        <taxon>Tissierellales</taxon>
        <taxon>Peptoniphilaceae</taxon>
        <taxon>Anaerococcus</taxon>
    </lineage>
</organism>
<comment type="cofactor">
    <cofactor evidence="1 11 12">
        <name>pyridoxal 5'-phosphate</name>
        <dbReference type="ChEBI" id="CHEBI:597326"/>
    </cofactor>
</comment>
<dbReference type="GO" id="GO:0030170">
    <property type="term" value="F:pyridoxal phosphate binding"/>
    <property type="evidence" value="ECO:0007669"/>
    <property type="project" value="UniProtKB-UniRule"/>
</dbReference>
<dbReference type="InterPro" id="IPR019798">
    <property type="entry name" value="Ser_HO-MeTrfase_PLP_BS"/>
</dbReference>
<dbReference type="PANTHER" id="PTHR11680:SF35">
    <property type="entry name" value="SERINE HYDROXYMETHYLTRANSFERASE 1"/>
    <property type="match status" value="1"/>
</dbReference>
<dbReference type="UniPathway" id="UPA00193"/>
<keyword evidence="6 11" id="KW-0554">One-carbon metabolism</keyword>
<comment type="caution">
    <text evidence="11">Lacks conserved residue(s) required for the propagation of feature annotation.</text>
</comment>
<keyword evidence="8 11" id="KW-0808">Transferase</keyword>
<dbReference type="PROSITE" id="PS00096">
    <property type="entry name" value="SHMT"/>
    <property type="match status" value="1"/>
</dbReference>
<feature type="site" description="Plays an important role in substrate specificity" evidence="11">
    <location>
        <position position="227"/>
    </location>
</feature>
<accession>A0A3E2TIM3</accession>
<dbReference type="InterPro" id="IPR015421">
    <property type="entry name" value="PyrdxlP-dep_Trfase_major"/>
</dbReference>
<protein>
    <recommendedName>
        <fullName evidence="11">Serine hydroxymethyltransferase</fullName>
        <shortName evidence="11">SHMT</shortName>
        <shortName evidence="11">Serine methylase</shortName>
        <ecNumber evidence="11">2.1.2.1</ecNumber>
    </recommendedName>
</protein>
<evidence type="ECO:0000256" key="12">
    <source>
        <dbReference type="PIRSR" id="PIRSR000412-50"/>
    </source>
</evidence>
<keyword evidence="7 11" id="KW-0028">Amino-acid biosynthesis</keyword>
<comment type="function">
    <text evidence="10">Catalyzes the reversible interconversion of serine and glycine with tetrahydrofolate (THF) serving as the one-carbon carrier. This reaction serves as the major source of one-carbon groups required for the biosynthesis of purines, thymidylate, methionine, and other important biomolecules. Also exhibits THF-independent aldolase activity toward beta-hydroxyamino acids, producing glycine and aldehydes, via a retro-aldol mechanism. Thus, is able to catalyze the cleavage of L-allo-threonine.</text>
</comment>
<evidence type="ECO:0000259" key="13">
    <source>
        <dbReference type="Pfam" id="PF00464"/>
    </source>
</evidence>
<dbReference type="Pfam" id="PF00464">
    <property type="entry name" value="SHMT"/>
    <property type="match status" value="1"/>
</dbReference>
<dbReference type="UniPathway" id="UPA00288">
    <property type="reaction ID" value="UER01023"/>
</dbReference>
<evidence type="ECO:0000256" key="8">
    <source>
        <dbReference type="ARBA" id="ARBA00022679"/>
    </source>
</evidence>
<keyword evidence="5 11" id="KW-0963">Cytoplasm</keyword>
<dbReference type="InterPro" id="IPR001085">
    <property type="entry name" value="Ser_HO-MeTrfase"/>
</dbReference>
<feature type="modified residue" description="N6-(pyridoxal phosphate)lysine" evidence="11 12">
    <location>
        <position position="228"/>
    </location>
</feature>
<dbReference type="GO" id="GO:0008168">
    <property type="term" value="F:methyltransferase activity"/>
    <property type="evidence" value="ECO:0007669"/>
    <property type="project" value="UniProtKB-KW"/>
</dbReference>
<dbReference type="CDD" id="cd00378">
    <property type="entry name" value="SHMT"/>
    <property type="match status" value="1"/>
</dbReference>
<reference evidence="14 15" key="1">
    <citation type="submission" date="2018-08" db="EMBL/GenBank/DDBJ databases">
        <title>A genome reference for cultivated species of the human gut microbiota.</title>
        <authorList>
            <person name="Zou Y."/>
            <person name="Xue W."/>
            <person name="Luo G."/>
        </authorList>
    </citation>
    <scope>NUCLEOTIDE SEQUENCE [LARGE SCALE GENOMIC DNA]</scope>
    <source>
        <strain evidence="14 15">OF01-3</strain>
    </source>
</reference>
<name>A0A3E2TIM3_9FIRM</name>
<comment type="catalytic activity">
    <reaction evidence="11">
        <text>(6R)-5,10-methylene-5,6,7,8-tetrahydrofolate + glycine + H2O = (6S)-5,6,7,8-tetrahydrofolate + L-serine</text>
        <dbReference type="Rhea" id="RHEA:15481"/>
        <dbReference type="ChEBI" id="CHEBI:15377"/>
        <dbReference type="ChEBI" id="CHEBI:15636"/>
        <dbReference type="ChEBI" id="CHEBI:33384"/>
        <dbReference type="ChEBI" id="CHEBI:57305"/>
        <dbReference type="ChEBI" id="CHEBI:57453"/>
        <dbReference type="EC" id="2.1.2.1"/>
    </reaction>
</comment>
<evidence type="ECO:0000256" key="10">
    <source>
        <dbReference type="ARBA" id="ARBA00054606"/>
    </source>
</evidence>
<comment type="similarity">
    <text evidence="3 11">Belongs to the SHMT family.</text>
</comment>
<dbReference type="FunFam" id="3.40.640.10:FF:000001">
    <property type="entry name" value="Serine hydroxymethyltransferase"/>
    <property type="match status" value="1"/>
</dbReference>
<gene>
    <name evidence="11" type="primary">glyA</name>
    <name evidence="14" type="ORF">DXA39_05020</name>
</gene>
<dbReference type="EMBL" id="QVEU01000003">
    <property type="protein sequence ID" value="RGB76532.1"/>
    <property type="molecule type" value="Genomic_DNA"/>
</dbReference>
<dbReference type="Proteomes" id="UP000261011">
    <property type="component" value="Unassembled WGS sequence"/>
</dbReference>
<dbReference type="RefSeq" id="WP_117521603.1">
    <property type="nucleotide sequence ID" value="NZ_AP031484.1"/>
</dbReference>
<evidence type="ECO:0000256" key="4">
    <source>
        <dbReference type="ARBA" id="ARBA00011738"/>
    </source>
</evidence>
<dbReference type="InterPro" id="IPR015422">
    <property type="entry name" value="PyrdxlP-dep_Trfase_small"/>
</dbReference>
<dbReference type="GO" id="GO:0032259">
    <property type="term" value="P:methylation"/>
    <property type="evidence" value="ECO:0007669"/>
    <property type="project" value="UniProtKB-KW"/>
</dbReference>
<keyword evidence="14" id="KW-0489">Methyltransferase</keyword>
<evidence type="ECO:0000256" key="6">
    <source>
        <dbReference type="ARBA" id="ARBA00022563"/>
    </source>
</evidence>
<dbReference type="InterPro" id="IPR039429">
    <property type="entry name" value="SHMT-like_dom"/>
</dbReference>
<keyword evidence="15" id="KW-1185">Reference proteome</keyword>
<dbReference type="HAMAP" id="MF_00051">
    <property type="entry name" value="SHMT"/>
    <property type="match status" value="1"/>
</dbReference>
<dbReference type="AlphaFoldDB" id="A0A3E2TIM3"/>
<dbReference type="InterPro" id="IPR049943">
    <property type="entry name" value="Ser_HO-MeTrfase-like"/>
</dbReference>
<evidence type="ECO:0000313" key="15">
    <source>
        <dbReference type="Proteomes" id="UP000261011"/>
    </source>
</evidence>
<dbReference type="GO" id="GO:0004372">
    <property type="term" value="F:glycine hydroxymethyltransferase activity"/>
    <property type="evidence" value="ECO:0007669"/>
    <property type="project" value="UniProtKB-UniRule"/>
</dbReference>
<evidence type="ECO:0000256" key="5">
    <source>
        <dbReference type="ARBA" id="ARBA00022490"/>
    </source>
</evidence>
<comment type="caution">
    <text evidence="14">The sequence shown here is derived from an EMBL/GenBank/DDBJ whole genome shotgun (WGS) entry which is preliminary data.</text>
</comment>
<evidence type="ECO:0000256" key="2">
    <source>
        <dbReference type="ARBA" id="ARBA00004496"/>
    </source>
</evidence>
<feature type="domain" description="Serine hydroxymethyltransferase-like" evidence="13">
    <location>
        <begin position="6"/>
        <end position="382"/>
    </location>
</feature>
<dbReference type="GO" id="GO:0005829">
    <property type="term" value="C:cytosol"/>
    <property type="evidence" value="ECO:0007669"/>
    <property type="project" value="TreeGrafter"/>
</dbReference>
<comment type="subcellular location">
    <subcellularLocation>
        <location evidence="2 11">Cytoplasm</location>
    </subcellularLocation>
</comment>
<dbReference type="GO" id="GO:0019264">
    <property type="term" value="P:glycine biosynthetic process from serine"/>
    <property type="evidence" value="ECO:0007669"/>
    <property type="project" value="UniProtKB-UniRule"/>
</dbReference>
<evidence type="ECO:0000256" key="3">
    <source>
        <dbReference type="ARBA" id="ARBA00006376"/>
    </source>
</evidence>
<dbReference type="Gene3D" id="3.90.1150.10">
    <property type="entry name" value="Aspartate Aminotransferase, domain 1"/>
    <property type="match status" value="1"/>
</dbReference>
<dbReference type="PIRSF" id="PIRSF000412">
    <property type="entry name" value="SHMT"/>
    <property type="match status" value="1"/>
</dbReference>
<dbReference type="OrthoDB" id="9803846at2"/>
<dbReference type="InterPro" id="IPR015424">
    <property type="entry name" value="PyrdxlP-dep_Trfase"/>
</dbReference>
<sequence>MDYSLIKEFDPKAYEFLNKEVHRQENNIELIASENYVNKEILESCGSLLTNKYAEGLPEKRYYGGCENIDTIEQLAIDRAKKLFGADHANVQPHSGSNANIAAYFALLKPKDKVLAMDLTEGGHLTHGSKVNFSGKLYDFHHYGVNYKTGRIDYDYVLKKAKEVKPKLIVCGASAYPREINFKKFREIADEVGALLMADMAHIAGLVAAGEHQNPVLYCDVVTSTTHKTLRGPRSGFILCKEEYAKAIDKAVFPGLQGGPLEHIILAKALGFKQNLEPSWKDYAKQIKLNAKSMEKALREHDFKMISDGTDNHLLLIDLTNKNITGREAQDLLDKVYITTNKNTIPNEKLSPNITSGLRIGTAAITTRGMKEGEAQKIIELISRTLDKKENLEIIRKEVLDLTSKFPVYGV</sequence>